<feature type="domain" description="Major facilitator superfamily (MFS) profile" evidence="7">
    <location>
        <begin position="111"/>
        <end position="572"/>
    </location>
</feature>
<keyword evidence="2 6" id="KW-0812">Transmembrane</keyword>
<feature type="transmembrane region" description="Helical" evidence="6">
    <location>
        <begin position="109"/>
        <end position="136"/>
    </location>
</feature>
<feature type="transmembrane region" description="Helical" evidence="6">
    <location>
        <begin position="210"/>
        <end position="232"/>
    </location>
</feature>
<feature type="transmembrane region" description="Helical" evidence="6">
    <location>
        <begin position="548"/>
        <end position="573"/>
    </location>
</feature>
<evidence type="ECO:0000256" key="1">
    <source>
        <dbReference type="ARBA" id="ARBA00004141"/>
    </source>
</evidence>
<keyword evidence="9" id="KW-1185">Reference proteome</keyword>
<dbReference type="AlphaFoldDB" id="A0A6A6HGH0"/>
<dbReference type="InterPro" id="IPR036259">
    <property type="entry name" value="MFS_trans_sf"/>
</dbReference>
<feature type="transmembrane region" description="Helical" evidence="6">
    <location>
        <begin position="468"/>
        <end position="494"/>
    </location>
</feature>
<feature type="transmembrane region" description="Helical" evidence="6">
    <location>
        <begin position="443"/>
        <end position="462"/>
    </location>
</feature>
<dbReference type="PANTHER" id="PTHR42718">
    <property type="entry name" value="MAJOR FACILITATOR SUPERFAMILY MULTIDRUG TRANSPORTER MFSC"/>
    <property type="match status" value="1"/>
</dbReference>
<protein>
    <submittedName>
        <fullName evidence="8">MFS general substrate transporter</fullName>
    </submittedName>
</protein>
<dbReference type="PROSITE" id="PS50850">
    <property type="entry name" value="MFS"/>
    <property type="match status" value="1"/>
</dbReference>
<comment type="subcellular location">
    <subcellularLocation>
        <location evidence="1">Membrane</location>
        <topology evidence="1">Multi-pass membrane protein</topology>
    </subcellularLocation>
</comment>
<evidence type="ECO:0000313" key="9">
    <source>
        <dbReference type="Proteomes" id="UP000800092"/>
    </source>
</evidence>
<feature type="transmembrane region" description="Helical" evidence="6">
    <location>
        <begin position="268"/>
        <end position="288"/>
    </location>
</feature>
<feature type="transmembrane region" description="Helical" evidence="6">
    <location>
        <begin position="239"/>
        <end position="262"/>
    </location>
</feature>
<dbReference type="GO" id="GO:0022857">
    <property type="term" value="F:transmembrane transporter activity"/>
    <property type="evidence" value="ECO:0007669"/>
    <property type="project" value="InterPro"/>
</dbReference>
<dbReference type="EMBL" id="ML991782">
    <property type="protein sequence ID" value="KAF2237041.1"/>
    <property type="molecule type" value="Genomic_DNA"/>
</dbReference>
<evidence type="ECO:0000313" key="8">
    <source>
        <dbReference type="EMBL" id="KAF2237041.1"/>
    </source>
</evidence>
<gene>
    <name evidence="8" type="ORF">EV356DRAFT_497333</name>
</gene>
<evidence type="ECO:0000256" key="2">
    <source>
        <dbReference type="ARBA" id="ARBA00022692"/>
    </source>
</evidence>
<keyword evidence="3 6" id="KW-1133">Transmembrane helix</keyword>
<feature type="transmembrane region" description="Helical" evidence="6">
    <location>
        <begin position="178"/>
        <end position="198"/>
    </location>
</feature>
<evidence type="ECO:0000256" key="4">
    <source>
        <dbReference type="ARBA" id="ARBA00023136"/>
    </source>
</evidence>
<dbReference type="Gene3D" id="1.20.1250.20">
    <property type="entry name" value="MFS general substrate transporter like domains"/>
    <property type="match status" value="2"/>
</dbReference>
<feature type="transmembrane region" description="Helical" evidence="6">
    <location>
        <begin position="148"/>
        <end position="166"/>
    </location>
</feature>
<feature type="transmembrane region" description="Helical" evidence="6">
    <location>
        <begin position="379"/>
        <end position="400"/>
    </location>
</feature>
<reference evidence="8" key="1">
    <citation type="journal article" date="2020" name="Stud. Mycol.">
        <title>101 Dothideomycetes genomes: a test case for predicting lifestyles and emergence of pathogens.</title>
        <authorList>
            <person name="Haridas S."/>
            <person name="Albert R."/>
            <person name="Binder M."/>
            <person name="Bloem J."/>
            <person name="Labutti K."/>
            <person name="Salamov A."/>
            <person name="Andreopoulos B."/>
            <person name="Baker S."/>
            <person name="Barry K."/>
            <person name="Bills G."/>
            <person name="Bluhm B."/>
            <person name="Cannon C."/>
            <person name="Castanera R."/>
            <person name="Culley D."/>
            <person name="Daum C."/>
            <person name="Ezra D."/>
            <person name="Gonzalez J."/>
            <person name="Henrissat B."/>
            <person name="Kuo A."/>
            <person name="Liang C."/>
            <person name="Lipzen A."/>
            <person name="Lutzoni F."/>
            <person name="Magnuson J."/>
            <person name="Mondo S."/>
            <person name="Nolan M."/>
            <person name="Ohm R."/>
            <person name="Pangilinan J."/>
            <person name="Park H.-J."/>
            <person name="Ramirez L."/>
            <person name="Alfaro M."/>
            <person name="Sun H."/>
            <person name="Tritt A."/>
            <person name="Yoshinaga Y."/>
            <person name="Zwiers L.-H."/>
            <person name="Turgeon B."/>
            <person name="Goodwin S."/>
            <person name="Spatafora J."/>
            <person name="Crous P."/>
            <person name="Grigoriev I."/>
        </authorList>
    </citation>
    <scope>NUCLEOTIDE SEQUENCE</scope>
    <source>
        <strain evidence="8">Tuck. ex Michener</strain>
    </source>
</reference>
<dbReference type="SUPFAM" id="SSF103473">
    <property type="entry name" value="MFS general substrate transporter"/>
    <property type="match status" value="2"/>
</dbReference>
<dbReference type="InterPro" id="IPR011701">
    <property type="entry name" value="MFS"/>
</dbReference>
<dbReference type="Proteomes" id="UP000800092">
    <property type="component" value="Unassembled WGS sequence"/>
</dbReference>
<evidence type="ECO:0000256" key="3">
    <source>
        <dbReference type="ARBA" id="ARBA00022989"/>
    </source>
</evidence>
<dbReference type="OrthoDB" id="2428527at2759"/>
<feature type="transmembrane region" description="Helical" evidence="6">
    <location>
        <begin position="506"/>
        <end position="528"/>
    </location>
</feature>
<dbReference type="GO" id="GO:0016020">
    <property type="term" value="C:membrane"/>
    <property type="evidence" value="ECO:0007669"/>
    <property type="project" value="UniProtKB-SubCell"/>
</dbReference>
<proteinExistence type="predicted"/>
<name>A0A6A6HGH0_VIRVR</name>
<dbReference type="PANTHER" id="PTHR42718:SF1">
    <property type="entry name" value="LOW AFFINITY AMMONIUM TRANSPORTER"/>
    <property type="match status" value="1"/>
</dbReference>
<evidence type="ECO:0000256" key="5">
    <source>
        <dbReference type="SAM" id="MobiDB-lite"/>
    </source>
</evidence>
<accession>A0A6A6HGH0</accession>
<feature type="transmembrane region" description="Helical" evidence="6">
    <location>
        <begin position="412"/>
        <end position="436"/>
    </location>
</feature>
<feature type="transmembrane region" description="Helical" evidence="6">
    <location>
        <begin position="309"/>
        <end position="329"/>
    </location>
</feature>
<organism evidence="8 9">
    <name type="scientific">Viridothelium virens</name>
    <name type="common">Speckled blister lichen</name>
    <name type="synonym">Trypethelium virens</name>
    <dbReference type="NCBI Taxonomy" id="1048519"/>
    <lineage>
        <taxon>Eukaryota</taxon>
        <taxon>Fungi</taxon>
        <taxon>Dikarya</taxon>
        <taxon>Ascomycota</taxon>
        <taxon>Pezizomycotina</taxon>
        <taxon>Dothideomycetes</taxon>
        <taxon>Dothideomycetes incertae sedis</taxon>
        <taxon>Trypetheliales</taxon>
        <taxon>Trypetheliaceae</taxon>
        <taxon>Viridothelium</taxon>
    </lineage>
</organism>
<dbReference type="InterPro" id="IPR020846">
    <property type="entry name" value="MFS_dom"/>
</dbReference>
<feature type="compositionally biased region" description="Basic and acidic residues" evidence="5">
    <location>
        <begin position="11"/>
        <end position="28"/>
    </location>
</feature>
<dbReference type="Pfam" id="PF07690">
    <property type="entry name" value="MFS_1"/>
    <property type="match status" value="1"/>
</dbReference>
<evidence type="ECO:0000256" key="6">
    <source>
        <dbReference type="SAM" id="Phobius"/>
    </source>
</evidence>
<dbReference type="CDD" id="cd17476">
    <property type="entry name" value="MFS_Amf1_MDR_like"/>
    <property type="match status" value="1"/>
</dbReference>
<sequence>MSSANEIASIADERLREDESTLHDSGKEEQDESRDPGSLQESNTTHASQEEPIEPAVPFKEKEADFERGDIPNEAIRKKTSETQHDGHDLARTVSTVSVAETLSLPHEIAFVFVICLAQFMTQAGFGQALSILHQIGAAFGLNSPSDLPWLIAAYSLTVGTFILLSGRLGDLFGYKPMLLAGFSWFALWSLVAGLATYSNHVLFTFARALQGIGPAIVLPNALAILGATYAAGPRKDMVFAIFGATAPGGSICGGAMAGVLALAWWPWAFFALAIALAATVVLGWWVIPDPPAKKTQLKRVSWREKVREMDLAGATMGIVGLVLFNFAWNQAPAVGWQKAYVYVTLILGVLALAVFFYIEFRVARTPLIPFHAFSPDVAFVLGCVAAGWSCFGIWVYYIFQYLQVLRGLSPLLSIAWLSPIPVAGAVAAITTGFLLSRIRAAWVMTISMACFLIGVILIATAPVDQIYWGQTFVCTIIIPFGMDMSFPASTVILSNAVSKEHQGIAASLVATIVNYSISLGLGFAGTVEVQVNNGGTNNADILKGYRGAFYMGIGCAGLGLGISIIFLLKGYLHDRQNGRKRDQEAS</sequence>
<feature type="transmembrane region" description="Helical" evidence="6">
    <location>
        <begin position="341"/>
        <end position="359"/>
    </location>
</feature>
<keyword evidence="4 6" id="KW-0472">Membrane</keyword>
<feature type="region of interest" description="Disordered" evidence="5">
    <location>
        <begin position="1"/>
        <end position="87"/>
    </location>
</feature>
<feature type="compositionally biased region" description="Basic and acidic residues" evidence="5">
    <location>
        <begin position="59"/>
        <end position="87"/>
    </location>
</feature>
<evidence type="ECO:0000259" key="7">
    <source>
        <dbReference type="PROSITE" id="PS50850"/>
    </source>
</evidence>